<name>A0A934RQQ4_9BACT</name>
<dbReference type="NCBIfam" id="TIGR02595">
    <property type="entry name" value="PEP_CTERM"/>
    <property type="match status" value="1"/>
</dbReference>
<feature type="signal peptide" evidence="1">
    <location>
        <begin position="1"/>
        <end position="22"/>
    </location>
</feature>
<sequence>MKQTHTLIGLALFTAGSLSLPAATTFVSTTSSDFNDAGNWDNGLPDTVAAAGDDDEGIIPAGANVIMSADYQTETGRRFYMTINGSLTVGSHELQLRAGSSGSSSRGYGDVIVDGGSLLIGSGGTLDLAGVGADLFVEGGGSVSFASGANFQASKAISVNGGTLSFGATTVHVGNTQDELMVQNGTVSFDFDASFQHFSLTGQSLVLLLGGGSGIDLNFATAPSLGSSFELINGITTYVGEFSTVTASGLDAGQSIEMLYEGGTLTATVVPEPSSVLLLMGALPFALARRKK</sequence>
<evidence type="ECO:0000313" key="2">
    <source>
        <dbReference type="EMBL" id="MBK1833861.1"/>
    </source>
</evidence>
<reference evidence="2" key="1">
    <citation type="submission" date="2021-01" db="EMBL/GenBank/DDBJ databases">
        <title>Modified the classification status of verrucomicrobia.</title>
        <authorList>
            <person name="Feng X."/>
        </authorList>
    </citation>
    <scope>NUCLEOTIDE SEQUENCE</scope>
    <source>
        <strain evidence="2">KCTC 12986</strain>
    </source>
</reference>
<evidence type="ECO:0000313" key="3">
    <source>
        <dbReference type="Proteomes" id="UP000604083"/>
    </source>
</evidence>
<comment type="caution">
    <text evidence="2">The sequence shown here is derived from an EMBL/GenBank/DDBJ whole genome shotgun (WGS) entry which is preliminary data.</text>
</comment>
<dbReference type="EMBL" id="JAENIO010000014">
    <property type="protein sequence ID" value="MBK1833861.1"/>
    <property type="molecule type" value="Genomic_DNA"/>
</dbReference>
<dbReference type="RefSeq" id="WP_200391295.1">
    <property type="nucleotide sequence ID" value="NZ_JAENIO010000014.1"/>
</dbReference>
<proteinExistence type="predicted"/>
<keyword evidence="1" id="KW-0732">Signal</keyword>
<accession>A0A934RQQ4</accession>
<evidence type="ECO:0000256" key="1">
    <source>
        <dbReference type="SAM" id="SignalP"/>
    </source>
</evidence>
<dbReference type="AlphaFoldDB" id="A0A934RQQ4"/>
<dbReference type="Proteomes" id="UP000604083">
    <property type="component" value="Unassembled WGS sequence"/>
</dbReference>
<protein>
    <submittedName>
        <fullName evidence="2">PEP-CTERM sorting domain-containing protein</fullName>
    </submittedName>
</protein>
<organism evidence="2 3">
    <name type="scientific">Roseibacillus ishigakijimensis</name>
    <dbReference type="NCBI Taxonomy" id="454146"/>
    <lineage>
        <taxon>Bacteria</taxon>
        <taxon>Pseudomonadati</taxon>
        <taxon>Verrucomicrobiota</taxon>
        <taxon>Verrucomicrobiia</taxon>
        <taxon>Verrucomicrobiales</taxon>
        <taxon>Verrucomicrobiaceae</taxon>
        <taxon>Roseibacillus</taxon>
    </lineage>
</organism>
<dbReference type="InterPro" id="IPR013424">
    <property type="entry name" value="Ice-binding_C"/>
</dbReference>
<keyword evidence="3" id="KW-1185">Reference proteome</keyword>
<feature type="chain" id="PRO_5037381923" evidence="1">
    <location>
        <begin position="23"/>
        <end position="292"/>
    </location>
</feature>
<gene>
    <name evidence="2" type="ORF">JIN78_07305</name>
</gene>